<reference evidence="5 6" key="1">
    <citation type="submission" date="2024-09" db="EMBL/GenBank/DDBJ databases">
        <title>The Natural Products Discovery Center: Release of the First 8490 Sequenced Strains for Exploring Actinobacteria Biosynthetic Diversity.</title>
        <authorList>
            <person name="Kalkreuter E."/>
            <person name="Kautsar S.A."/>
            <person name="Yang D."/>
            <person name="Bader C.D."/>
            <person name="Teijaro C.N."/>
            <person name="Fluegel L."/>
            <person name="Davis C.M."/>
            <person name="Simpson J.R."/>
            <person name="Lauterbach L."/>
            <person name="Steele A.D."/>
            <person name="Gui C."/>
            <person name="Meng S."/>
            <person name="Li G."/>
            <person name="Viehrig K."/>
            <person name="Ye F."/>
            <person name="Su P."/>
            <person name="Kiefer A.F."/>
            <person name="Nichols A."/>
            <person name="Cepeda A.J."/>
            <person name="Yan W."/>
            <person name="Fan B."/>
            <person name="Jiang Y."/>
            <person name="Adhikari A."/>
            <person name="Zheng C.-J."/>
            <person name="Schuster L."/>
            <person name="Cowan T.M."/>
            <person name="Smanski M.J."/>
            <person name="Chevrette M.G."/>
            <person name="De Carvalho L.P.S."/>
            <person name="Shen B."/>
        </authorList>
    </citation>
    <scope>NUCLEOTIDE SEQUENCE [LARGE SCALE GENOMIC DNA]</scope>
    <source>
        <strain evidence="5 6">NPDC058584</strain>
    </source>
</reference>
<dbReference type="Gene3D" id="1.10.287.1120">
    <property type="entry name" value="Bipartite methylase S protein"/>
    <property type="match status" value="1"/>
</dbReference>
<dbReference type="PANTHER" id="PTHR30408:SF12">
    <property type="entry name" value="TYPE I RESTRICTION ENZYME MJAVIII SPECIFICITY SUBUNIT"/>
    <property type="match status" value="1"/>
</dbReference>
<dbReference type="InterPro" id="IPR052021">
    <property type="entry name" value="Type-I_RS_S_subunit"/>
</dbReference>
<sequence>MAYGDSLAAELRVDGKFPVVGSGGVSGSHDRGNFNAPGIVIGRKGSYGSIHWVSSGGFAIDTAYYIDDRLTSANLRWLYYALQAVDLRGVSQDVGVPGLSRESAYEVAVPLPPRIEEQRRIADFLDAETARIDSLIRARSAQIAVIGERLDVLRDSIFEGDDAEVDRIPLMYLTDPYRPIVYGIVQAGPDFPGGVPYVKTGDLKKLCPESLSRTSPEIHQQFRRAAVRPGDLVMAMRASIGAVAMVPPHLPEANLTQGTARIAAADGVSNEWLLHALQTRRVREQCDLRAVGSTFRTLNIWDLRRITLVGASMADQAKSVRDFKVAETAHMNIRDAGERQIRVLAERRQSLITAAVTGQFDVTTASGRNVTD</sequence>
<evidence type="ECO:0000256" key="1">
    <source>
        <dbReference type="ARBA" id="ARBA00010923"/>
    </source>
</evidence>
<dbReference type="Pfam" id="PF01420">
    <property type="entry name" value="Methylase_S"/>
    <property type="match status" value="1"/>
</dbReference>
<gene>
    <name evidence="5" type="ORF">ACFWR3_37295</name>
</gene>
<comment type="similarity">
    <text evidence="1">Belongs to the type-I restriction system S methylase family.</text>
</comment>
<keyword evidence="5" id="KW-0540">Nuclease</keyword>
<dbReference type="CDD" id="cd17267">
    <property type="entry name" value="RMtype1_S_EcoAO83I-TRD1-CR1_like"/>
    <property type="match status" value="1"/>
</dbReference>
<organism evidence="5 6">
    <name type="scientific">Streptomyces bacillaris</name>
    <dbReference type="NCBI Taxonomy" id="68179"/>
    <lineage>
        <taxon>Bacteria</taxon>
        <taxon>Bacillati</taxon>
        <taxon>Actinomycetota</taxon>
        <taxon>Actinomycetes</taxon>
        <taxon>Kitasatosporales</taxon>
        <taxon>Streptomycetaceae</taxon>
        <taxon>Streptomyces</taxon>
    </lineage>
</organism>
<keyword evidence="5" id="KW-0378">Hydrolase</keyword>
<dbReference type="PANTHER" id="PTHR30408">
    <property type="entry name" value="TYPE-1 RESTRICTION ENZYME ECOKI SPECIFICITY PROTEIN"/>
    <property type="match status" value="1"/>
</dbReference>
<evidence type="ECO:0000256" key="2">
    <source>
        <dbReference type="ARBA" id="ARBA00022747"/>
    </source>
</evidence>
<protein>
    <submittedName>
        <fullName evidence="5">Restriction endonuclease subunit S</fullName>
        <ecNumber evidence="5">3.1.21.-</ecNumber>
    </submittedName>
</protein>
<dbReference type="GO" id="GO:0004519">
    <property type="term" value="F:endonuclease activity"/>
    <property type="evidence" value="ECO:0007669"/>
    <property type="project" value="UniProtKB-KW"/>
</dbReference>
<dbReference type="CDD" id="cd17256">
    <property type="entry name" value="RMtype1_S_EcoJA65PI-TRD1-CR1_like"/>
    <property type="match status" value="1"/>
</dbReference>
<dbReference type="SUPFAM" id="SSF116734">
    <property type="entry name" value="DNA methylase specificity domain"/>
    <property type="match status" value="2"/>
</dbReference>
<feature type="domain" description="Type I restriction modification DNA specificity" evidence="4">
    <location>
        <begin position="9"/>
        <end position="143"/>
    </location>
</feature>
<dbReference type="RefSeq" id="WP_079167606.1">
    <property type="nucleotide sequence ID" value="NZ_JBHVRE010000056.1"/>
</dbReference>
<dbReference type="EMBL" id="JBHXPM010000066">
    <property type="protein sequence ID" value="MFD3961727.1"/>
    <property type="molecule type" value="Genomic_DNA"/>
</dbReference>
<proteinExistence type="inferred from homology"/>
<keyword evidence="6" id="KW-1185">Reference proteome</keyword>
<dbReference type="EC" id="3.1.21.-" evidence="5"/>
<dbReference type="GO" id="GO:0016787">
    <property type="term" value="F:hydrolase activity"/>
    <property type="evidence" value="ECO:0007669"/>
    <property type="project" value="UniProtKB-KW"/>
</dbReference>
<keyword evidence="3" id="KW-0238">DNA-binding</keyword>
<dbReference type="InterPro" id="IPR000055">
    <property type="entry name" value="Restrct_endonuc_typeI_TRD"/>
</dbReference>
<evidence type="ECO:0000259" key="4">
    <source>
        <dbReference type="Pfam" id="PF01420"/>
    </source>
</evidence>
<dbReference type="InterPro" id="IPR044946">
    <property type="entry name" value="Restrct_endonuc_typeI_TRD_sf"/>
</dbReference>
<name>A0ABW6E8I0_9ACTN</name>
<dbReference type="Gene3D" id="3.90.220.20">
    <property type="entry name" value="DNA methylase specificity domains"/>
    <property type="match status" value="2"/>
</dbReference>
<evidence type="ECO:0000313" key="6">
    <source>
        <dbReference type="Proteomes" id="UP001598300"/>
    </source>
</evidence>
<keyword evidence="5" id="KW-0255">Endonuclease</keyword>
<evidence type="ECO:0000313" key="5">
    <source>
        <dbReference type="EMBL" id="MFD3961727.1"/>
    </source>
</evidence>
<comment type="caution">
    <text evidence="5">The sequence shown here is derived from an EMBL/GenBank/DDBJ whole genome shotgun (WGS) entry which is preliminary data.</text>
</comment>
<keyword evidence="2" id="KW-0680">Restriction system</keyword>
<dbReference type="Proteomes" id="UP001598300">
    <property type="component" value="Unassembled WGS sequence"/>
</dbReference>
<accession>A0ABW6E8I0</accession>
<evidence type="ECO:0000256" key="3">
    <source>
        <dbReference type="ARBA" id="ARBA00023125"/>
    </source>
</evidence>